<evidence type="ECO:0000313" key="2">
    <source>
        <dbReference type="EMBL" id="KAK9414586.1"/>
    </source>
</evidence>
<gene>
    <name evidence="2" type="ORF">SUNI508_11024</name>
</gene>
<name>A0ABR2UJ67_9PEZI</name>
<sequence>MATEISKPIRLFPSPRLSKITSTPLSILDATCARFSDTSAIWLFNAPASGKVDDVFVEKLKTSFITTLNAFPQWAGQLHWAPFRAGNQHTERFNRSMITYGSDADPGVEWNVVQHAYSIASIAPSGDALSSGIWDGAAFPQKQLISPNRVALSNLKDFEDIPGMMIQINLFSCGGYGISLKVAHQLADASSMMVFVHRWAANSRSIFTAQPSSSLFDGPVFDPPRLDSRAEGDIDGETVDEEVAKTAREMPLHRFSWWDTEEPGYSPWLVASSKNSIPSDDVLSKTKVSPSTVAPWKTWDLTRLVSWGMLHLTGDELIKLQQVARIGAPEGSIISRTDALMAYMFRLITRARAYTQADNDEVFLNISIDARRRVSPPLPETFLGSPLLLTHIKRLASAVRDASLGELAVQVRETLMLFSPDKLAAILHDAAYEVSPQRLWLGFVGTLHIIATSWQRMRSYEVDFAGTGIRPAYVHSVMEMCDGTLVVLDPVVPDGGIDVAVYLDTEALGHFKQEFIKDRTPSR</sequence>
<dbReference type="PANTHER" id="PTHR31642">
    <property type="entry name" value="TRICHOTHECENE 3-O-ACETYLTRANSFERASE"/>
    <property type="match status" value="1"/>
</dbReference>
<dbReference type="GO" id="GO:0016740">
    <property type="term" value="F:transferase activity"/>
    <property type="evidence" value="ECO:0007669"/>
    <property type="project" value="UniProtKB-KW"/>
</dbReference>
<keyword evidence="1 2" id="KW-0808">Transferase</keyword>
<dbReference type="EMBL" id="JARVKF010000424">
    <property type="protein sequence ID" value="KAK9414586.1"/>
    <property type="molecule type" value="Genomic_DNA"/>
</dbReference>
<keyword evidence="3" id="KW-1185">Reference proteome</keyword>
<dbReference type="Gene3D" id="3.30.559.10">
    <property type="entry name" value="Chloramphenicol acetyltransferase-like domain"/>
    <property type="match status" value="2"/>
</dbReference>
<comment type="caution">
    <text evidence="2">The sequence shown here is derived from an EMBL/GenBank/DDBJ whole genome shotgun (WGS) entry which is preliminary data.</text>
</comment>
<protein>
    <submittedName>
        <fullName evidence="2">Transferase family protein</fullName>
    </submittedName>
</protein>
<reference evidence="2 3" key="1">
    <citation type="journal article" date="2024" name="J. Plant Pathol.">
        <title>Sequence and assembly of the genome of Seiridium unicorne, isolate CBS 538.82, causal agent of cypress canker disease.</title>
        <authorList>
            <person name="Scali E."/>
            <person name="Rocca G.D."/>
            <person name="Danti R."/>
            <person name="Garbelotto M."/>
            <person name="Barberini S."/>
            <person name="Baroncelli R."/>
            <person name="Emiliani G."/>
        </authorList>
    </citation>
    <scope>NUCLEOTIDE SEQUENCE [LARGE SCALE GENOMIC DNA]</scope>
    <source>
        <strain evidence="2 3">BM-138-508</strain>
    </source>
</reference>
<dbReference type="Proteomes" id="UP001408356">
    <property type="component" value="Unassembled WGS sequence"/>
</dbReference>
<dbReference type="InterPro" id="IPR050317">
    <property type="entry name" value="Plant_Fungal_Acyltransferase"/>
</dbReference>
<proteinExistence type="predicted"/>
<evidence type="ECO:0000256" key="1">
    <source>
        <dbReference type="ARBA" id="ARBA00022679"/>
    </source>
</evidence>
<dbReference type="PANTHER" id="PTHR31642:SF310">
    <property type="entry name" value="FATTY ALCOHOL:CAFFEOYL-COA ACYLTRANSFERASE"/>
    <property type="match status" value="1"/>
</dbReference>
<accession>A0ABR2UJ67</accession>
<organism evidence="2 3">
    <name type="scientific">Seiridium unicorne</name>
    <dbReference type="NCBI Taxonomy" id="138068"/>
    <lineage>
        <taxon>Eukaryota</taxon>
        <taxon>Fungi</taxon>
        <taxon>Dikarya</taxon>
        <taxon>Ascomycota</taxon>
        <taxon>Pezizomycotina</taxon>
        <taxon>Sordariomycetes</taxon>
        <taxon>Xylariomycetidae</taxon>
        <taxon>Amphisphaeriales</taxon>
        <taxon>Sporocadaceae</taxon>
        <taxon>Seiridium</taxon>
    </lineage>
</organism>
<evidence type="ECO:0000313" key="3">
    <source>
        <dbReference type="Proteomes" id="UP001408356"/>
    </source>
</evidence>
<dbReference type="InterPro" id="IPR023213">
    <property type="entry name" value="CAT-like_dom_sf"/>
</dbReference>
<dbReference type="Pfam" id="PF02458">
    <property type="entry name" value="Transferase"/>
    <property type="match status" value="2"/>
</dbReference>